<keyword evidence="9" id="KW-1185">Reference proteome</keyword>
<feature type="domain" description="Reverse transcriptase RNase H-like" evidence="7">
    <location>
        <begin position="3"/>
        <end position="102"/>
    </location>
</feature>
<dbReference type="GO" id="GO:0004519">
    <property type="term" value="F:endonuclease activity"/>
    <property type="evidence" value="ECO:0007669"/>
    <property type="project" value="UniProtKB-KW"/>
</dbReference>
<accession>A0AAD8WN67</accession>
<dbReference type="InterPro" id="IPR041373">
    <property type="entry name" value="RT_RNaseH"/>
</dbReference>
<keyword evidence="3" id="KW-0540">Nuclease</keyword>
<dbReference type="Proteomes" id="UP001231189">
    <property type="component" value="Unassembled WGS sequence"/>
</dbReference>
<evidence type="ECO:0000256" key="5">
    <source>
        <dbReference type="ARBA" id="ARBA00022801"/>
    </source>
</evidence>
<proteinExistence type="predicted"/>
<evidence type="ECO:0000313" key="9">
    <source>
        <dbReference type="Proteomes" id="UP001231189"/>
    </source>
</evidence>
<dbReference type="GO" id="GO:0003964">
    <property type="term" value="F:RNA-directed DNA polymerase activity"/>
    <property type="evidence" value="ECO:0007669"/>
    <property type="project" value="UniProtKB-KW"/>
</dbReference>
<gene>
    <name evidence="8" type="ORF">QYE76_054079</name>
</gene>
<protein>
    <recommendedName>
        <fullName evidence="7">Reverse transcriptase RNase H-like domain-containing protein</fullName>
    </recommendedName>
</protein>
<comment type="caution">
    <text evidence="8">The sequence shown here is derived from an EMBL/GenBank/DDBJ whole genome shotgun (WGS) entry which is preliminary data.</text>
</comment>
<dbReference type="PANTHER" id="PTHR34072">
    <property type="entry name" value="ENZYMATIC POLYPROTEIN-RELATED"/>
    <property type="match status" value="1"/>
</dbReference>
<evidence type="ECO:0000256" key="3">
    <source>
        <dbReference type="ARBA" id="ARBA00022722"/>
    </source>
</evidence>
<sequence>MPDIAKPFDVYCDASKTGLGCVLMQEGKVVSYLSRQLKQHEQNYPTHDLELAPVVLALKVWRHYLMGNRCEIYSDHKSLKYIFTQKELNMRQCRWIELIKDYDMEIHYHPGKANVVADALSRLPCQLNSMLATEQPSLHQEFEQFRLELVSEGFLASIELQPTLVGQIKEAQKDNASIDGIKKQIAAGKAPGFTVDEAGVLWYKEHLCVPSDSDLKQVILQEAHDTLYSIHPGEVGESQVFGPDVLREAEEKVHKIREYLKTAQSRQKSYADKRRREMTFEIGDFVYLKHARERESKLGHGHAGHATHVELPLSFFFPGHGHRAKPHQHTTLALHSTAVVEESDDTRRTTRAQNALTMPMTSRMDMRADVTGHAPRRHPALALDPLATS</sequence>
<organism evidence="8 9">
    <name type="scientific">Lolium multiflorum</name>
    <name type="common">Italian ryegrass</name>
    <name type="synonym">Lolium perenne subsp. multiflorum</name>
    <dbReference type="NCBI Taxonomy" id="4521"/>
    <lineage>
        <taxon>Eukaryota</taxon>
        <taxon>Viridiplantae</taxon>
        <taxon>Streptophyta</taxon>
        <taxon>Embryophyta</taxon>
        <taxon>Tracheophyta</taxon>
        <taxon>Spermatophyta</taxon>
        <taxon>Magnoliopsida</taxon>
        <taxon>Liliopsida</taxon>
        <taxon>Poales</taxon>
        <taxon>Poaceae</taxon>
        <taxon>BOP clade</taxon>
        <taxon>Pooideae</taxon>
        <taxon>Poodae</taxon>
        <taxon>Poeae</taxon>
        <taxon>Poeae Chloroplast Group 2 (Poeae type)</taxon>
        <taxon>Loliodinae</taxon>
        <taxon>Loliinae</taxon>
        <taxon>Lolium</taxon>
    </lineage>
</organism>
<evidence type="ECO:0000256" key="1">
    <source>
        <dbReference type="ARBA" id="ARBA00022679"/>
    </source>
</evidence>
<dbReference type="FunFam" id="3.10.20.370:FF:000001">
    <property type="entry name" value="Retrovirus-related Pol polyprotein from transposon 17.6-like protein"/>
    <property type="match status" value="1"/>
</dbReference>
<keyword evidence="2" id="KW-0548">Nucleotidyltransferase</keyword>
<dbReference type="InterPro" id="IPR043502">
    <property type="entry name" value="DNA/RNA_pol_sf"/>
</dbReference>
<keyword evidence="1" id="KW-0808">Transferase</keyword>
<dbReference type="SUPFAM" id="SSF56672">
    <property type="entry name" value="DNA/RNA polymerases"/>
    <property type="match status" value="1"/>
</dbReference>
<evidence type="ECO:0000313" key="8">
    <source>
        <dbReference type="EMBL" id="KAK1665920.1"/>
    </source>
</evidence>
<dbReference type="Pfam" id="PF17917">
    <property type="entry name" value="RT_RNaseH"/>
    <property type="match status" value="1"/>
</dbReference>
<evidence type="ECO:0000259" key="7">
    <source>
        <dbReference type="Pfam" id="PF17917"/>
    </source>
</evidence>
<dbReference type="Gene3D" id="3.10.20.370">
    <property type="match status" value="1"/>
</dbReference>
<keyword evidence="5" id="KW-0378">Hydrolase</keyword>
<reference evidence="8" key="1">
    <citation type="submission" date="2023-07" db="EMBL/GenBank/DDBJ databases">
        <title>A chromosome-level genome assembly of Lolium multiflorum.</title>
        <authorList>
            <person name="Chen Y."/>
            <person name="Copetti D."/>
            <person name="Kolliker R."/>
            <person name="Studer B."/>
        </authorList>
    </citation>
    <scope>NUCLEOTIDE SEQUENCE</scope>
    <source>
        <strain evidence="8">02402/16</strain>
        <tissue evidence="8">Leaf</tissue>
    </source>
</reference>
<dbReference type="AlphaFoldDB" id="A0AAD8WN67"/>
<dbReference type="PANTHER" id="PTHR34072:SF52">
    <property type="entry name" value="RIBONUCLEASE H"/>
    <property type="match status" value="1"/>
</dbReference>
<keyword evidence="6" id="KW-0695">RNA-directed DNA polymerase</keyword>
<dbReference type="CDD" id="cd09274">
    <property type="entry name" value="RNase_HI_RT_Ty3"/>
    <property type="match status" value="1"/>
</dbReference>
<evidence type="ECO:0000256" key="6">
    <source>
        <dbReference type="ARBA" id="ARBA00022918"/>
    </source>
</evidence>
<name>A0AAD8WN67_LOLMU</name>
<evidence type="ECO:0000256" key="2">
    <source>
        <dbReference type="ARBA" id="ARBA00022695"/>
    </source>
</evidence>
<dbReference type="GO" id="GO:0016787">
    <property type="term" value="F:hydrolase activity"/>
    <property type="evidence" value="ECO:0007669"/>
    <property type="project" value="UniProtKB-KW"/>
</dbReference>
<dbReference type="EMBL" id="JAUUTY010000003">
    <property type="protein sequence ID" value="KAK1665920.1"/>
    <property type="molecule type" value="Genomic_DNA"/>
</dbReference>
<keyword evidence="4" id="KW-0255">Endonuclease</keyword>
<evidence type="ECO:0000256" key="4">
    <source>
        <dbReference type="ARBA" id="ARBA00022759"/>
    </source>
</evidence>